<dbReference type="Gene3D" id="4.10.240.10">
    <property type="entry name" value="Zn(2)-C6 fungal-type DNA-binding domain"/>
    <property type="match status" value="1"/>
</dbReference>
<dbReference type="EMBL" id="KN832886">
    <property type="protein sequence ID" value="KIM95671.1"/>
    <property type="molecule type" value="Genomic_DNA"/>
</dbReference>
<dbReference type="GO" id="GO:0000981">
    <property type="term" value="F:DNA-binding transcription factor activity, RNA polymerase II-specific"/>
    <property type="evidence" value="ECO:0007669"/>
    <property type="project" value="InterPro"/>
</dbReference>
<name>A0A0C3GZL9_OIDMZ</name>
<dbReference type="InterPro" id="IPR050675">
    <property type="entry name" value="OAF3"/>
</dbReference>
<evidence type="ECO:0000313" key="8">
    <source>
        <dbReference type="Proteomes" id="UP000054321"/>
    </source>
</evidence>
<keyword evidence="8" id="KW-1185">Reference proteome</keyword>
<protein>
    <recommendedName>
        <fullName evidence="6">Zn(2)-C6 fungal-type domain-containing protein</fullName>
    </recommendedName>
</protein>
<dbReference type="PANTHER" id="PTHR31069">
    <property type="entry name" value="OLEATE-ACTIVATED TRANSCRIPTION FACTOR 1-RELATED"/>
    <property type="match status" value="1"/>
</dbReference>
<dbReference type="Proteomes" id="UP000054321">
    <property type="component" value="Unassembled WGS sequence"/>
</dbReference>
<feature type="compositionally biased region" description="Polar residues" evidence="5">
    <location>
        <begin position="151"/>
        <end position="166"/>
    </location>
</feature>
<dbReference type="GO" id="GO:0003677">
    <property type="term" value="F:DNA binding"/>
    <property type="evidence" value="ECO:0007669"/>
    <property type="project" value="UniProtKB-KW"/>
</dbReference>
<evidence type="ECO:0000256" key="2">
    <source>
        <dbReference type="ARBA" id="ARBA00023125"/>
    </source>
</evidence>
<evidence type="ECO:0000259" key="6">
    <source>
        <dbReference type="PROSITE" id="PS50048"/>
    </source>
</evidence>
<dbReference type="HOGENOM" id="CLU_050742_0_0_1"/>
<dbReference type="SMART" id="SM00066">
    <property type="entry name" value="GAL4"/>
    <property type="match status" value="1"/>
</dbReference>
<feature type="region of interest" description="Disordered" evidence="5">
    <location>
        <begin position="151"/>
        <end position="195"/>
    </location>
</feature>
<sequence>MSSASQRRGQKAIKLCAACVHCTNSKVRCSGEKIGCARCQNLGLECQYLESRVGKVPGIRAKKNQATQRSTSWTTTTSTAEIAPSTQATHGPQPDMPDTALPNTPDPSVLSWTGEFDYSGNNDLLDMSCWADGNINDRTKEGVGVGVNIGETLSNPGTGTTVTSPGDNPFFEVGQDSSLPSMSPAPITQSDANQQQGNSILASPYMNRPQSRQRSQVDSQCVLACIQIISSLENYILTGLRSEDLILEACRCAANQVNTLVDMQKDSPSIRCVALFSTVLHQLLELLEVGHSAILAEGSGHGLGLQSALSTKLKGFGRFGFGGSTLDAEEQLAWKARRMAKELQHCMDILRKVSALTPAGSGTYSRRLSVADRDWCFNELMSGMNNLYSRLCNNAA</sequence>
<keyword evidence="3" id="KW-0804">Transcription</keyword>
<keyword evidence="1" id="KW-0805">Transcription regulation</keyword>
<feature type="domain" description="Zn(2)-C6 fungal-type" evidence="6">
    <location>
        <begin position="18"/>
        <end position="48"/>
    </location>
</feature>
<feature type="region of interest" description="Disordered" evidence="5">
    <location>
        <begin position="60"/>
        <end position="99"/>
    </location>
</feature>
<dbReference type="InParanoid" id="A0A0C3GZL9"/>
<feature type="compositionally biased region" description="Polar residues" evidence="5">
    <location>
        <begin position="175"/>
        <end position="195"/>
    </location>
</feature>
<dbReference type="PANTHER" id="PTHR31069:SF31">
    <property type="entry name" value="MONODICTYPHENONE CLUSTER TRANSCRIPTION FACTOR-RELATED"/>
    <property type="match status" value="1"/>
</dbReference>
<dbReference type="PRINTS" id="PR00755">
    <property type="entry name" value="AFLATOXINBRP"/>
</dbReference>
<dbReference type="CDD" id="cd00067">
    <property type="entry name" value="GAL4"/>
    <property type="match status" value="1"/>
</dbReference>
<proteinExistence type="predicted"/>
<organism evidence="7 8">
    <name type="scientific">Oidiodendron maius (strain Zn)</name>
    <dbReference type="NCBI Taxonomy" id="913774"/>
    <lineage>
        <taxon>Eukaryota</taxon>
        <taxon>Fungi</taxon>
        <taxon>Dikarya</taxon>
        <taxon>Ascomycota</taxon>
        <taxon>Pezizomycotina</taxon>
        <taxon>Leotiomycetes</taxon>
        <taxon>Leotiomycetes incertae sedis</taxon>
        <taxon>Myxotrichaceae</taxon>
        <taxon>Oidiodendron</taxon>
    </lineage>
</organism>
<accession>A0A0C3GZL9</accession>
<reference evidence="7 8" key="1">
    <citation type="submission" date="2014-04" db="EMBL/GenBank/DDBJ databases">
        <authorList>
            <consortium name="DOE Joint Genome Institute"/>
            <person name="Kuo A."/>
            <person name="Martino E."/>
            <person name="Perotto S."/>
            <person name="Kohler A."/>
            <person name="Nagy L.G."/>
            <person name="Floudas D."/>
            <person name="Copeland A."/>
            <person name="Barry K.W."/>
            <person name="Cichocki N."/>
            <person name="Veneault-Fourrey C."/>
            <person name="LaButti K."/>
            <person name="Lindquist E.A."/>
            <person name="Lipzen A."/>
            <person name="Lundell T."/>
            <person name="Morin E."/>
            <person name="Murat C."/>
            <person name="Sun H."/>
            <person name="Tunlid A."/>
            <person name="Henrissat B."/>
            <person name="Grigoriev I.V."/>
            <person name="Hibbett D.S."/>
            <person name="Martin F."/>
            <person name="Nordberg H.P."/>
            <person name="Cantor M.N."/>
            <person name="Hua S.X."/>
        </authorList>
    </citation>
    <scope>NUCLEOTIDE SEQUENCE [LARGE SCALE GENOMIC DNA]</scope>
    <source>
        <strain evidence="7 8">Zn</strain>
    </source>
</reference>
<dbReference type="GO" id="GO:0008270">
    <property type="term" value="F:zinc ion binding"/>
    <property type="evidence" value="ECO:0007669"/>
    <property type="project" value="InterPro"/>
</dbReference>
<dbReference type="OrthoDB" id="5412159at2759"/>
<evidence type="ECO:0000256" key="4">
    <source>
        <dbReference type="ARBA" id="ARBA00023242"/>
    </source>
</evidence>
<dbReference type="InterPro" id="IPR036864">
    <property type="entry name" value="Zn2-C6_fun-type_DNA-bd_sf"/>
</dbReference>
<reference evidence="8" key="2">
    <citation type="submission" date="2015-01" db="EMBL/GenBank/DDBJ databases">
        <title>Evolutionary Origins and Diversification of the Mycorrhizal Mutualists.</title>
        <authorList>
            <consortium name="DOE Joint Genome Institute"/>
            <consortium name="Mycorrhizal Genomics Consortium"/>
            <person name="Kohler A."/>
            <person name="Kuo A."/>
            <person name="Nagy L.G."/>
            <person name="Floudas D."/>
            <person name="Copeland A."/>
            <person name="Barry K.W."/>
            <person name="Cichocki N."/>
            <person name="Veneault-Fourrey C."/>
            <person name="LaButti K."/>
            <person name="Lindquist E.A."/>
            <person name="Lipzen A."/>
            <person name="Lundell T."/>
            <person name="Morin E."/>
            <person name="Murat C."/>
            <person name="Riley R."/>
            <person name="Ohm R."/>
            <person name="Sun H."/>
            <person name="Tunlid A."/>
            <person name="Henrissat B."/>
            <person name="Grigoriev I.V."/>
            <person name="Hibbett D.S."/>
            <person name="Martin F."/>
        </authorList>
    </citation>
    <scope>NUCLEOTIDE SEQUENCE [LARGE SCALE GENOMIC DNA]</scope>
    <source>
        <strain evidence="8">Zn</strain>
    </source>
</reference>
<gene>
    <name evidence="7" type="ORF">OIDMADRAFT_148751</name>
</gene>
<dbReference type="AlphaFoldDB" id="A0A0C3GZL9"/>
<dbReference type="SUPFAM" id="SSF57701">
    <property type="entry name" value="Zn2/Cys6 DNA-binding domain"/>
    <property type="match status" value="1"/>
</dbReference>
<dbReference type="PROSITE" id="PS50048">
    <property type="entry name" value="ZN2_CY6_FUNGAL_2"/>
    <property type="match status" value="1"/>
</dbReference>
<evidence type="ECO:0000256" key="5">
    <source>
        <dbReference type="SAM" id="MobiDB-lite"/>
    </source>
</evidence>
<dbReference type="InterPro" id="IPR001138">
    <property type="entry name" value="Zn2Cys6_DnaBD"/>
</dbReference>
<evidence type="ECO:0000256" key="3">
    <source>
        <dbReference type="ARBA" id="ARBA00023163"/>
    </source>
</evidence>
<keyword evidence="2" id="KW-0238">DNA-binding</keyword>
<feature type="compositionally biased region" description="Low complexity" evidence="5">
    <location>
        <begin position="66"/>
        <end position="86"/>
    </location>
</feature>
<evidence type="ECO:0000313" key="7">
    <source>
        <dbReference type="EMBL" id="KIM95671.1"/>
    </source>
</evidence>
<dbReference type="Pfam" id="PF00172">
    <property type="entry name" value="Zn_clus"/>
    <property type="match status" value="1"/>
</dbReference>
<keyword evidence="4" id="KW-0539">Nucleus</keyword>
<dbReference type="PROSITE" id="PS00463">
    <property type="entry name" value="ZN2_CY6_FUNGAL_1"/>
    <property type="match status" value="1"/>
</dbReference>
<evidence type="ECO:0000256" key="1">
    <source>
        <dbReference type="ARBA" id="ARBA00023015"/>
    </source>
</evidence>
<dbReference type="STRING" id="913774.A0A0C3GZL9"/>